<reference evidence="26" key="1">
    <citation type="journal article" date="2017" name="Nat. Microbiol.">
        <title>Global analysis of biosynthetic gene clusters reveals vast potential of secondary metabolite production in Penicillium species.</title>
        <authorList>
            <person name="Nielsen J.C."/>
            <person name="Grijseels S."/>
            <person name="Prigent S."/>
            <person name="Ji B."/>
            <person name="Dainat J."/>
            <person name="Nielsen K.F."/>
            <person name="Frisvad J.C."/>
            <person name="Workman M."/>
            <person name="Nielsen J."/>
        </authorList>
    </citation>
    <scope>NUCLEOTIDE SEQUENCE [LARGE SCALE GENOMIC DNA]</scope>
    <source>
        <strain evidence="26">IBT 31811</strain>
    </source>
</reference>
<evidence type="ECO:0000256" key="4">
    <source>
        <dbReference type="ARBA" id="ARBA00022475"/>
    </source>
</evidence>
<proteinExistence type="inferred from homology"/>
<keyword evidence="4" id="KW-1003">Cell membrane</keyword>
<keyword evidence="26" id="KW-1185">Reference proteome</keyword>
<keyword evidence="10 19" id="KW-0378">Hydrolase</keyword>
<dbReference type="AlphaFoldDB" id="A0A1V6Q0X0"/>
<dbReference type="GO" id="GO:0005886">
    <property type="term" value="C:plasma membrane"/>
    <property type="evidence" value="ECO:0007669"/>
    <property type="project" value="UniProtKB-SubCell"/>
</dbReference>
<evidence type="ECO:0000313" key="26">
    <source>
        <dbReference type="Proteomes" id="UP000191672"/>
    </source>
</evidence>
<dbReference type="Pfam" id="PF00722">
    <property type="entry name" value="Glyco_hydro_16"/>
    <property type="match status" value="1"/>
</dbReference>
<dbReference type="EC" id="3.2.-.-" evidence="19"/>
<comment type="similarity">
    <text evidence="17">Belongs to the glycosyl hydrolase 16 family. CRH1 subfamily.</text>
</comment>
<comment type="function">
    <text evidence="18">Dual chitinase/transglycosylase that plays a role in cell wall architecture. Chitinase and transglycosylase activities are coupled. Required for the polysaccharide cross-linking at the septa and the cell wall. More specifically, transfers chitin to 1,6-beta-glucan in the cell wall.</text>
</comment>
<dbReference type="InterPro" id="IPR017168">
    <property type="entry name" value="CHR-like"/>
</dbReference>
<evidence type="ECO:0000256" key="18">
    <source>
        <dbReference type="ARBA" id="ARBA00093308"/>
    </source>
</evidence>
<dbReference type="CDD" id="cd02183">
    <property type="entry name" value="GH16_fungal_CRH1_transglycosylase"/>
    <property type="match status" value="1"/>
</dbReference>
<keyword evidence="8" id="KW-0808">Transferase</keyword>
<dbReference type="Proteomes" id="UP000191672">
    <property type="component" value="Unassembled WGS sequence"/>
</dbReference>
<evidence type="ECO:0000256" key="23">
    <source>
        <dbReference type="SAM" id="SignalP"/>
    </source>
</evidence>
<keyword evidence="15" id="KW-0326">Glycosidase</keyword>
<dbReference type="OrthoDB" id="4781at2759"/>
<evidence type="ECO:0000256" key="10">
    <source>
        <dbReference type="ARBA" id="ARBA00022801"/>
    </source>
</evidence>
<dbReference type="PROSITE" id="PS51762">
    <property type="entry name" value="GH16_2"/>
    <property type="match status" value="1"/>
</dbReference>
<name>A0A1V6Q0X0_9EURO</name>
<evidence type="ECO:0000256" key="6">
    <source>
        <dbReference type="ARBA" id="ARBA00022622"/>
    </source>
</evidence>
<dbReference type="STRING" id="416450.A0A1V6Q0X0"/>
<evidence type="ECO:0000256" key="13">
    <source>
        <dbReference type="ARBA" id="ARBA00023180"/>
    </source>
</evidence>
<dbReference type="InterPro" id="IPR000757">
    <property type="entry name" value="Beta-glucanase-like"/>
</dbReference>
<feature type="active site" description="Proton donor" evidence="20">
    <location>
        <position position="122"/>
    </location>
</feature>
<evidence type="ECO:0000256" key="2">
    <source>
        <dbReference type="ARBA" id="ARBA00004191"/>
    </source>
</evidence>
<feature type="region of interest" description="Disordered" evidence="22">
    <location>
        <begin position="263"/>
        <end position="289"/>
    </location>
</feature>
<protein>
    <recommendedName>
        <fullName evidence="19">Crh-like protein</fullName>
        <ecNumber evidence="19">3.2.-.-</ecNumber>
    </recommendedName>
</protein>
<evidence type="ECO:0000259" key="24">
    <source>
        <dbReference type="PROSITE" id="PS51762"/>
    </source>
</evidence>
<dbReference type="GO" id="GO:0098552">
    <property type="term" value="C:side of membrane"/>
    <property type="evidence" value="ECO:0007669"/>
    <property type="project" value="UniProtKB-KW"/>
</dbReference>
<evidence type="ECO:0000256" key="11">
    <source>
        <dbReference type="ARBA" id="ARBA00023136"/>
    </source>
</evidence>
<accession>A0A1V6Q0X0</accession>
<feature type="signal peptide" evidence="23">
    <location>
        <begin position="1"/>
        <end position="19"/>
    </location>
</feature>
<dbReference type="GO" id="GO:0009277">
    <property type="term" value="C:fungal-type cell wall"/>
    <property type="evidence" value="ECO:0007669"/>
    <property type="project" value="TreeGrafter"/>
</dbReference>
<keyword evidence="13" id="KW-0325">Glycoprotein</keyword>
<dbReference type="SUPFAM" id="SSF49899">
    <property type="entry name" value="Concanavalin A-like lectins/glucanases"/>
    <property type="match status" value="1"/>
</dbReference>
<dbReference type="GO" id="GO:0005975">
    <property type="term" value="P:carbohydrate metabolic process"/>
    <property type="evidence" value="ECO:0007669"/>
    <property type="project" value="InterPro"/>
</dbReference>
<dbReference type="Gene3D" id="2.60.120.200">
    <property type="match status" value="1"/>
</dbReference>
<feature type="disulfide bond" evidence="21">
    <location>
        <begin position="25"/>
        <end position="32"/>
    </location>
</feature>
<evidence type="ECO:0000256" key="8">
    <source>
        <dbReference type="ARBA" id="ARBA00022679"/>
    </source>
</evidence>
<evidence type="ECO:0000256" key="3">
    <source>
        <dbReference type="ARBA" id="ARBA00004609"/>
    </source>
</evidence>
<keyword evidence="16" id="KW-0961">Cell wall biogenesis/degradation</keyword>
<evidence type="ECO:0000256" key="1">
    <source>
        <dbReference type="ARBA" id="ARBA00000822"/>
    </source>
</evidence>
<dbReference type="GO" id="GO:0016757">
    <property type="term" value="F:glycosyltransferase activity"/>
    <property type="evidence" value="ECO:0007669"/>
    <property type="project" value="UniProtKB-KW"/>
</dbReference>
<comment type="caution">
    <text evidence="25">The sequence shown here is derived from an EMBL/GenBank/DDBJ whole genome shotgun (WGS) entry which is preliminary data.</text>
</comment>
<dbReference type="GO" id="GO:0031505">
    <property type="term" value="P:fungal-type cell wall organization"/>
    <property type="evidence" value="ECO:0007669"/>
    <property type="project" value="TreeGrafter"/>
</dbReference>
<evidence type="ECO:0000256" key="17">
    <source>
        <dbReference type="ARBA" id="ARBA00038074"/>
    </source>
</evidence>
<feature type="compositionally biased region" description="Low complexity" evidence="22">
    <location>
        <begin position="421"/>
        <end position="444"/>
    </location>
</feature>
<comment type="catalytic activity">
    <reaction evidence="1">
        <text>Random endo-hydrolysis of N-acetyl-beta-D-glucosaminide (1-&gt;4)-beta-linkages in chitin and chitodextrins.</text>
        <dbReference type="EC" id="3.2.1.14"/>
    </reaction>
</comment>
<dbReference type="InterPro" id="IPR013320">
    <property type="entry name" value="ConA-like_dom_sf"/>
</dbReference>
<organism evidence="25 26">
    <name type="scientific">Penicillium antarcticum</name>
    <dbReference type="NCBI Taxonomy" id="416450"/>
    <lineage>
        <taxon>Eukaryota</taxon>
        <taxon>Fungi</taxon>
        <taxon>Dikarya</taxon>
        <taxon>Ascomycota</taxon>
        <taxon>Pezizomycotina</taxon>
        <taxon>Eurotiomycetes</taxon>
        <taxon>Eurotiomycetidae</taxon>
        <taxon>Eurotiales</taxon>
        <taxon>Aspergillaceae</taxon>
        <taxon>Penicillium</taxon>
    </lineage>
</organism>
<keyword evidence="11 19" id="KW-0472">Membrane</keyword>
<dbReference type="EMBL" id="MDYN01000019">
    <property type="protein sequence ID" value="OQD82881.1"/>
    <property type="molecule type" value="Genomic_DNA"/>
</dbReference>
<evidence type="ECO:0000256" key="12">
    <source>
        <dbReference type="ARBA" id="ARBA00023157"/>
    </source>
</evidence>
<keyword evidence="12 21" id="KW-1015">Disulfide bond</keyword>
<evidence type="ECO:0000256" key="14">
    <source>
        <dbReference type="ARBA" id="ARBA00023288"/>
    </source>
</evidence>
<evidence type="ECO:0000256" key="19">
    <source>
        <dbReference type="PIRNR" id="PIRNR037299"/>
    </source>
</evidence>
<evidence type="ECO:0000256" key="15">
    <source>
        <dbReference type="ARBA" id="ARBA00023295"/>
    </source>
</evidence>
<keyword evidence="5" id="KW-0134">Cell wall</keyword>
<evidence type="ECO:0000256" key="5">
    <source>
        <dbReference type="ARBA" id="ARBA00022512"/>
    </source>
</evidence>
<keyword evidence="5" id="KW-0964">Secreted</keyword>
<feature type="chain" id="PRO_5012031436" description="Crh-like protein" evidence="23">
    <location>
        <begin position="20"/>
        <end position="468"/>
    </location>
</feature>
<dbReference type="PANTHER" id="PTHR10963">
    <property type="entry name" value="GLYCOSYL HYDROLASE-RELATED"/>
    <property type="match status" value="1"/>
</dbReference>
<dbReference type="PANTHER" id="PTHR10963:SF68">
    <property type="entry name" value="GLYCOSIDASE CRH1-RELATED"/>
    <property type="match status" value="1"/>
</dbReference>
<feature type="compositionally biased region" description="Polar residues" evidence="22">
    <location>
        <begin position="269"/>
        <end position="287"/>
    </location>
</feature>
<dbReference type="PIRSF" id="PIRSF037299">
    <property type="entry name" value="Glycosidase_CRH1_prd"/>
    <property type="match status" value="1"/>
</dbReference>
<keyword evidence="9 23" id="KW-0732">Signal</keyword>
<gene>
    <name evidence="25" type="ORF">PENANT_c019G00898</name>
</gene>
<dbReference type="GO" id="GO:0008843">
    <property type="term" value="F:endochitinase activity"/>
    <property type="evidence" value="ECO:0007669"/>
    <property type="project" value="UniProtKB-EC"/>
</dbReference>
<feature type="domain" description="GH16" evidence="24">
    <location>
        <begin position="21"/>
        <end position="228"/>
    </location>
</feature>
<evidence type="ECO:0000256" key="9">
    <source>
        <dbReference type="ARBA" id="ARBA00022729"/>
    </source>
</evidence>
<evidence type="ECO:0000256" key="21">
    <source>
        <dbReference type="PIRSR" id="PIRSR037299-2"/>
    </source>
</evidence>
<dbReference type="FunFam" id="2.60.120.200:FF:000152">
    <property type="entry name" value="Cell wall glucanase"/>
    <property type="match status" value="1"/>
</dbReference>
<feature type="active site" description="Nucleophile" evidence="20">
    <location>
        <position position="118"/>
    </location>
</feature>
<keyword evidence="6" id="KW-0336">GPI-anchor</keyword>
<evidence type="ECO:0000256" key="16">
    <source>
        <dbReference type="ARBA" id="ARBA00023316"/>
    </source>
</evidence>
<evidence type="ECO:0000256" key="22">
    <source>
        <dbReference type="SAM" id="MobiDB-lite"/>
    </source>
</evidence>
<evidence type="ECO:0000313" key="25">
    <source>
        <dbReference type="EMBL" id="OQD82881.1"/>
    </source>
</evidence>
<comment type="subcellular location">
    <subcellularLocation>
        <location evidence="3">Cell membrane</location>
        <topology evidence="3">Lipid-anchor</topology>
        <topology evidence="3">GPI-anchor</topology>
    </subcellularLocation>
    <subcellularLocation>
        <location evidence="2">Secreted</location>
        <location evidence="2">Cell wall</location>
    </subcellularLocation>
</comment>
<dbReference type="InterPro" id="IPR050546">
    <property type="entry name" value="Glycosyl_Hydrlase_16"/>
</dbReference>
<evidence type="ECO:0000256" key="7">
    <source>
        <dbReference type="ARBA" id="ARBA00022676"/>
    </source>
</evidence>
<feature type="compositionally biased region" description="Polar residues" evidence="22">
    <location>
        <begin position="394"/>
        <end position="405"/>
    </location>
</feature>
<keyword evidence="7" id="KW-0328">Glycosyltransferase</keyword>
<keyword evidence="14" id="KW-0449">Lipoprotein</keyword>
<sequence>MRFALAALGLLSSTVLVTAQTYTDCNPTQRTCPADPAFGQVDKTFDFTSGASDAFKSTGAVTYDDENGATFTISKQGDGPLIQSGWYIMFGRVEFTIKVASGTGIVSSAVLQSDCLDELDWEWLGGKSTEVQSNYFGKGDTSTYNRGAFHSNPGNQDSFHTYSIDWTSSQIVWAIDGETVRALTPESADAGQYPQTPMMVKVGVWAGGDSNNAQGTIDWAGGQTDYSQGPFKMYLKKMTVTDYSTGTSYKYGDTSGTWESIISEGGEINGNSGAEPSSTQSAPSITATADGAPVPWSGTHKETSSWVTPNVWPWVASDSPTASSTGYQYDWESRSSRIQTPGGATSENSHKPVLHSTTKIAFFSPQSTFHFTFALSHSSSVAFSRSGIETVQRNSTRMASKTRVSTKYTTTATHKPTDNLATNPTTSASATASEPRATSTTSSANVRSKVPAFAGVFCTLFVGAIPLL</sequence>
<feature type="region of interest" description="Disordered" evidence="22">
    <location>
        <begin position="394"/>
        <end position="445"/>
    </location>
</feature>
<evidence type="ECO:0000256" key="20">
    <source>
        <dbReference type="PIRSR" id="PIRSR037299-1"/>
    </source>
</evidence>